<dbReference type="Pfam" id="PF13393">
    <property type="entry name" value="tRNA-synt_His"/>
    <property type="match status" value="2"/>
</dbReference>
<evidence type="ECO:0000256" key="1">
    <source>
        <dbReference type="ARBA" id="ARBA00011738"/>
    </source>
</evidence>
<feature type="binding site" evidence="3">
    <location>
        <position position="90"/>
    </location>
    <ligand>
        <name>L-histidine</name>
        <dbReference type="ChEBI" id="CHEBI:57595"/>
    </ligand>
</feature>
<protein>
    <recommendedName>
        <fullName evidence="2">Histidine--tRNA ligase</fullName>
    </recommendedName>
</protein>
<feature type="binding site" evidence="3">
    <location>
        <position position="104"/>
    </location>
    <ligand>
        <name>L-histidine</name>
        <dbReference type="ChEBI" id="CHEBI:57595"/>
    </ligand>
</feature>
<dbReference type="InterPro" id="IPR006195">
    <property type="entry name" value="aa-tRNA-synth_II"/>
</dbReference>
<dbReference type="PIRSF" id="PIRSF001549">
    <property type="entry name" value="His-tRNA_synth"/>
    <property type="match status" value="1"/>
</dbReference>
<feature type="binding site" evidence="3">
    <location>
        <begin position="301"/>
        <end position="302"/>
    </location>
    <ligand>
        <name>L-histidine</name>
        <dbReference type="ChEBI" id="CHEBI:57595"/>
    </ligand>
</feature>
<dbReference type="Gene3D" id="3.30.930.10">
    <property type="entry name" value="Bira Bifunctional Protein, Domain 2"/>
    <property type="match status" value="1"/>
</dbReference>
<sequence length="357" mass="38291">MTKATERAEAARYLGAFVDAGAQPVETAILQPAETLLDLYGEDIRARAFTTHGPGGEAMLRPDFTVPVVQMHMREGGDPARYAYAGEVFRRQALRADRPAEYLQVGFELFGGDPAVADAECFALFHGVLSPLAPRIQTGDIGILTAAVRGLTTSETRKAALLRHVWRPRRFRTLLERFAGRVAVPPQRSALLIAADPLAGAGPEIGLRDRADVMARIEALRADAAEPPIPATEVGLIDDILDLKESSDAALQRLRDMAVDMPAIEAAVAGLGRRLEALDAAGIAPETLPFEGSHGRSTMEYYDGFVFSFSARQRPDLPPLSTGGRYDALTRVLGQGRATPAVGGVIRPALTLEAAQC</sequence>
<comment type="subunit">
    <text evidence="1">Homodimer.</text>
</comment>
<dbReference type="InterPro" id="IPR041715">
    <property type="entry name" value="HisRS-like_core"/>
</dbReference>
<dbReference type="PANTHER" id="PTHR43707">
    <property type="entry name" value="HISTIDYL-TRNA SYNTHETASE"/>
    <property type="match status" value="1"/>
</dbReference>
<dbReference type="PANTHER" id="PTHR43707:SF1">
    <property type="entry name" value="HISTIDINE--TRNA LIGASE, MITOCHONDRIAL-RELATED"/>
    <property type="match status" value="1"/>
</dbReference>
<feature type="binding site" evidence="3">
    <location>
        <position position="296"/>
    </location>
    <ligand>
        <name>L-histidine</name>
        <dbReference type="ChEBI" id="CHEBI:57595"/>
    </ligand>
</feature>
<dbReference type="OrthoDB" id="9797914at2"/>
<dbReference type="SUPFAM" id="SSF55681">
    <property type="entry name" value="Class II aaRS and biotin synthetases"/>
    <property type="match status" value="1"/>
</dbReference>
<dbReference type="PROSITE" id="PS50862">
    <property type="entry name" value="AA_TRNA_LIGASE_II"/>
    <property type="match status" value="1"/>
</dbReference>
<dbReference type="GO" id="GO:0006427">
    <property type="term" value="P:histidyl-tRNA aminoacylation"/>
    <property type="evidence" value="ECO:0007669"/>
    <property type="project" value="TreeGrafter"/>
</dbReference>
<organism evidence="5 6">
    <name type="scientific">Palleronia abyssalis</name>
    <dbReference type="NCBI Taxonomy" id="1501240"/>
    <lineage>
        <taxon>Bacteria</taxon>
        <taxon>Pseudomonadati</taxon>
        <taxon>Pseudomonadota</taxon>
        <taxon>Alphaproteobacteria</taxon>
        <taxon>Rhodobacterales</taxon>
        <taxon>Roseobacteraceae</taxon>
        <taxon>Palleronia</taxon>
    </lineage>
</organism>
<dbReference type="RefSeq" id="WP_108895163.1">
    <property type="nucleotide sequence ID" value="NZ_ONZF01000008.1"/>
</dbReference>
<dbReference type="GO" id="GO:0005737">
    <property type="term" value="C:cytoplasm"/>
    <property type="evidence" value="ECO:0007669"/>
    <property type="project" value="InterPro"/>
</dbReference>
<dbReference type="InterPro" id="IPR004516">
    <property type="entry name" value="HisRS/HisZ"/>
</dbReference>
<dbReference type="NCBIfam" id="NF008952">
    <property type="entry name" value="PRK12295.1-5"/>
    <property type="match status" value="1"/>
</dbReference>
<evidence type="ECO:0000313" key="6">
    <source>
        <dbReference type="Proteomes" id="UP000244912"/>
    </source>
</evidence>
<reference evidence="5 6" key="1">
    <citation type="submission" date="2018-03" db="EMBL/GenBank/DDBJ databases">
        <authorList>
            <person name="Keele B.F."/>
        </authorList>
    </citation>
    <scope>NUCLEOTIDE SEQUENCE [LARGE SCALE GENOMIC DNA]</scope>
    <source>
        <strain evidence="5 6">CECT 8504</strain>
    </source>
</reference>
<keyword evidence="5" id="KW-0808">Transferase</keyword>
<dbReference type="GO" id="GO:0004821">
    <property type="term" value="F:histidine-tRNA ligase activity"/>
    <property type="evidence" value="ECO:0007669"/>
    <property type="project" value="TreeGrafter"/>
</dbReference>
<accession>A0A2R8BYX0</accession>
<name>A0A2R8BYX0_9RHOB</name>
<gene>
    <name evidence="5" type="primary">hisZ</name>
    <name evidence="5" type="ORF">PAA8504_03218</name>
</gene>
<evidence type="ECO:0000256" key="3">
    <source>
        <dbReference type="PIRSR" id="PIRSR001549-1"/>
    </source>
</evidence>
<dbReference type="AlphaFoldDB" id="A0A2R8BYX0"/>
<feature type="binding site" evidence="3">
    <location>
        <begin position="63"/>
        <end position="65"/>
    </location>
    <ligand>
        <name>L-histidine</name>
        <dbReference type="ChEBI" id="CHEBI:57595"/>
    </ligand>
</feature>
<keyword evidence="5" id="KW-0328">Glycosyltransferase</keyword>
<evidence type="ECO:0000313" key="5">
    <source>
        <dbReference type="EMBL" id="SPJ25367.1"/>
    </source>
</evidence>
<dbReference type="EMBL" id="ONZF01000008">
    <property type="protein sequence ID" value="SPJ25367.1"/>
    <property type="molecule type" value="Genomic_DNA"/>
</dbReference>
<feature type="binding site" evidence="3">
    <location>
        <position position="108"/>
    </location>
    <ligand>
        <name>L-histidine</name>
        <dbReference type="ChEBI" id="CHEBI:57595"/>
    </ligand>
</feature>
<dbReference type="GO" id="GO:0016757">
    <property type="term" value="F:glycosyltransferase activity"/>
    <property type="evidence" value="ECO:0007669"/>
    <property type="project" value="UniProtKB-KW"/>
</dbReference>
<dbReference type="Proteomes" id="UP000244912">
    <property type="component" value="Unassembled WGS sequence"/>
</dbReference>
<evidence type="ECO:0000256" key="2">
    <source>
        <dbReference type="ARBA" id="ARBA00017399"/>
    </source>
</evidence>
<feature type="domain" description="Aminoacyl-transfer RNA synthetases class-II family profile" evidence="4">
    <location>
        <begin position="1"/>
        <end position="348"/>
    </location>
</feature>
<proteinExistence type="predicted"/>
<keyword evidence="6" id="KW-1185">Reference proteome</keyword>
<dbReference type="InterPro" id="IPR045864">
    <property type="entry name" value="aa-tRNA-synth_II/BPL/LPL"/>
</dbReference>
<evidence type="ECO:0000259" key="4">
    <source>
        <dbReference type="PROSITE" id="PS50862"/>
    </source>
</evidence>